<organism evidence="2 3">
    <name type="scientific">Rhodonia placenta</name>
    <dbReference type="NCBI Taxonomy" id="104341"/>
    <lineage>
        <taxon>Eukaryota</taxon>
        <taxon>Fungi</taxon>
        <taxon>Dikarya</taxon>
        <taxon>Basidiomycota</taxon>
        <taxon>Agaricomycotina</taxon>
        <taxon>Agaricomycetes</taxon>
        <taxon>Polyporales</taxon>
        <taxon>Adustoporiaceae</taxon>
        <taxon>Rhodonia</taxon>
    </lineage>
</organism>
<feature type="region of interest" description="Disordered" evidence="1">
    <location>
        <begin position="652"/>
        <end position="704"/>
    </location>
</feature>
<feature type="compositionally biased region" description="Low complexity" evidence="1">
    <location>
        <begin position="652"/>
        <end position="672"/>
    </location>
</feature>
<name>A0A8H7P645_9APHY</name>
<dbReference type="Proteomes" id="UP000639403">
    <property type="component" value="Unassembled WGS sequence"/>
</dbReference>
<evidence type="ECO:0000313" key="3">
    <source>
        <dbReference type="Proteomes" id="UP000639403"/>
    </source>
</evidence>
<feature type="region of interest" description="Disordered" evidence="1">
    <location>
        <begin position="1"/>
        <end position="86"/>
    </location>
</feature>
<protein>
    <submittedName>
        <fullName evidence="2">Uncharacterized protein</fullName>
    </submittedName>
</protein>
<evidence type="ECO:0000313" key="2">
    <source>
        <dbReference type="EMBL" id="KAF9817458.1"/>
    </source>
</evidence>
<feature type="compositionally biased region" description="Low complexity" evidence="1">
    <location>
        <begin position="686"/>
        <end position="701"/>
    </location>
</feature>
<feature type="compositionally biased region" description="Polar residues" evidence="1">
    <location>
        <begin position="1"/>
        <end position="10"/>
    </location>
</feature>
<gene>
    <name evidence="2" type="ORF">IEO21_03415</name>
</gene>
<reference evidence="2" key="1">
    <citation type="submission" date="2020-11" db="EMBL/GenBank/DDBJ databases">
        <authorList>
            <person name="Koelle M."/>
            <person name="Horta M.A.C."/>
            <person name="Nowrousian M."/>
            <person name="Ohm R.A."/>
            <person name="Benz P."/>
            <person name="Pilgard A."/>
        </authorList>
    </citation>
    <scope>NUCLEOTIDE SEQUENCE</scope>
    <source>
        <strain evidence="2">FPRL280</strain>
    </source>
</reference>
<sequence length="782" mass="83906">MARATRSSAQADKDKPQGSTPAPRKPNAKKRKRTSNADADADTDANGEQPSAKQPRTEDSLEPEEQQPADVKEPGSQGSGDVPIEPSDAQKILDVLEVVDTQGLLDRVFPLPTDPQESTLQETMSTPSAPTQTYSLRALLKDSSHHPLRVLRSAIQHLFPISSHPRSRPSAPAAQQLRFCDLALSLLDLASFHSVPTPLEAESIFPALLPSLSSIEQDSKPDQPPPSPIRHRKYALVQRLPTGDWWTSLNSEHTQPSADGKELKDLPTAHADLAAILPAASTSNTFTDKTLEAYVTRKPRVAVQLPGPRRLSCGRFLDYGPYASFAPTFDQEGVEVGQVTLGEVIWYQREKTRLRERIKGKQRAPPAPAAAAQEDVIMLDDTDKDGKTAQIAAGDEADLDSTLGALLPPDEVERIKSALGSLEMEQAVQELLDRNTRALLRLQRLQRERLGTVSGGLSKVEEGSDEWDTAQAIIDSLTLLASLRPRSSKDDHTTLPPLIPSASVLRTLQRTLPASATEGWYGTLPASRTTALRDDTTIHVKTGAPVAPPATATAAAAVTTTATVTPQKPTAPATSYTPYSYSNYTPTHTQYRGGYGAYTPQQGNNYYSNYATTAQGQTAGTTQYPNTQYNTGSQYPYQSWYGYQHGSQAQTANNAAAASGGATPQPATTPSTMPTSYAGFFASTSQQQQQQQQQQQPQQPQRAVANTVMTPNAAKGYQSGAWSGAQSTPGYVAPTLPPHIRPAVGASTPGTAQLATSGAAYSTTAGYYGHYPPAQSPAPTAR</sequence>
<dbReference type="EMBL" id="JADOXO010000042">
    <property type="protein sequence ID" value="KAF9817458.1"/>
    <property type="molecule type" value="Genomic_DNA"/>
</dbReference>
<dbReference type="AlphaFoldDB" id="A0A8H7P645"/>
<comment type="caution">
    <text evidence="2">The sequence shown here is derived from an EMBL/GenBank/DDBJ whole genome shotgun (WGS) entry which is preliminary data.</text>
</comment>
<evidence type="ECO:0000256" key="1">
    <source>
        <dbReference type="SAM" id="MobiDB-lite"/>
    </source>
</evidence>
<accession>A0A8H7P645</accession>
<proteinExistence type="predicted"/>
<reference evidence="2" key="2">
    <citation type="journal article" name="Front. Microbiol.">
        <title>Degradative Capacity of Two Strains of Rhodonia placenta: From Phenotype to Genotype.</title>
        <authorList>
            <person name="Kolle M."/>
            <person name="Horta M.A.C."/>
            <person name="Nowrousian M."/>
            <person name="Ohm R.A."/>
            <person name="Benz J.P."/>
            <person name="Pilgard A."/>
        </authorList>
    </citation>
    <scope>NUCLEOTIDE SEQUENCE</scope>
    <source>
        <strain evidence="2">FPRL280</strain>
    </source>
</reference>